<evidence type="ECO:0000313" key="1">
    <source>
        <dbReference type="EMBL" id="KAG0494074.1"/>
    </source>
</evidence>
<comment type="caution">
    <text evidence="1">The sequence shown here is derived from an EMBL/GenBank/DDBJ whole genome shotgun (WGS) entry which is preliminary data.</text>
</comment>
<proteinExistence type="predicted"/>
<protein>
    <submittedName>
        <fullName evidence="1">Uncharacterized protein</fullName>
    </submittedName>
</protein>
<dbReference type="EMBL" id="JADCNM010000002">
    <property type="protein sequence ID" value="KAG0494074.1"/>
    <property type="molecule type" value="Genomic_DNA"/>
</dbReference>
<dbReference type="AlphaFoldDB" id="A0A835RM20"/>
<reference evidence="1 2" key="1">
    <citation type="journal article" date="2020" name="Nat. Food">
        <title>A phased Vanilla planifolia genome enables genetic improvement of flavour and production.</title>
        <authorList>
            <person name="Hasing T."/>
            <person name="Tang H."/>
            <person name="Brym M."/>
            <person name="Khazi F."/>
            <person name="Huang T."/>
            <person name="Chambers A.H."/>
        </authorList>
    </citation>
    <scope>NUCLEOTIDE SEQUENCE [LARGE SCALE GENOMIC DNA]</scope>
    <source>
        <tissue evidence="1">Leaf</tissue>
    </source>
</reference>
<evidence type="ECO:0000313" key="2">
    <source>
        <dbReference type="Proteomes" id="UP000639772"/>
    </source>
</evidence>
<gene>
    <name evidence="1" type="ORF">HPP92_005068</name>
</gene>
<organism evidence="1 2">
    <name type="scientific">Vanilla planifolia</name>
    <name type="common">Vanilla</name>
    <dbReference type="NCBI Taxonomy" id="51239"/>
    <lineage>
        <taxon>Eukaryota</taxon>
        <taxon>Viridiplantae</taxon>
        <taxon>Streptophyta</taxon>
        <taxon>Embryophyta</taxon>
        <taxon>Tracheophyta</taxon>
        <taxon>Spermatophyta</taxon>
        <taxon>Magnoliopsida</taxon>
        <taxon>Liliopsida</taxon>
        <taxon>Asparagales</taxon>
        <taxon>Orchidaceae</taxon>
        <taxon>Vanilloideae</taxon>
        <taxon>Vanilleae</taxon>
        <taxon>Vanilla</taxon>
    </lineage>
</organism>
<sequence>MMDYDDKILETSNVESIEDDYTTDETEMCNDDDEQYELVDIVFSSQGERHLMICSV</sequence>
<name>A0A835RM20_VANPL</name>
<accession>A0A835RM20</accession>
<dbReference type="Proteomes" id="UP000639772">
    <property type="component" value="Unassembled WGS sequence"/>
</dbReference>